<reference evidence="1" key="2">
    <citation type="journal article" date="2015" name="Data Brief">
        <title>Shoot transcriptome of the giant reed, Arundo donax.</title>
        <authorList>
            <person name="Barrero R.A."/>
            <person name="Guerrero F.D."/>
            <person name="Moolhuijzen P."/>
            <person name="Goolsby J.A."/>
            <person name="Tidwell J."/>
            <person name="Bellgard S.E."/>
            <person name="Bellgard M.I."/>
        </authorList>
    </citation>
    <scope>NUCLEOTIDE SEQUENCE</scope>
    <source>
        <tissue evidence="1">Shoot tissue taken approximately 20 cm above the soil surface</tissue>
    </source>
</reference>
<name>A0A0A9F6G8_ARUDO</name>
<sequence>MVCFSCCFRAFVGWFRESHLLRFQAAAASCLSPIPLSVPRLSHFSPASF</sequence>
<reference evidence="1" key="1">
    <citation type="submission" date="2014-09" db="EMBL/GenBank/DDBJ databases">
        <authorList>
            <person name="Magalhaes I.L.F."/>
            <person name="Oliveira U."/>
            <person name="Santos F.R."/>
            <person name="Vidigal T.H.D.A."/>
            <person name="Brescovit A.D."/>
            <person name="Santos A.J."/>
        </authorList>
    </citation>
    <scope>NUCLEOTIDE SEQUENCE</scope>
    <source>
        <tissue evidence="1">Shoot tissue taken approximately 20 cm above the soil surface</tissue>
    </source>
</reference>
<protein>
    <submittedName>
        <fullName evidence="1">Uncharacterized protein</fullName>
    </submittedName>
</protein>
<organism evidence="1">
    <name type="scientific">Arundo donax</name>
    <name type="common">Giant reed</name>
    <name type="synonym">Donax arundinaceus</name>
    <dbReference type="NCBI Taxonomy" id="35708"/>
    <lineage>
        <taxon>Eukaryota</taxon>
        <taxon>Viridiplantae</taxon>
        <taxon>Streptophyta</taxon>
        <taxon>Embryophyta</taxon>
        <taxon>Tracheophyta</taxon>
        <taxon>Spermatophyta</taxon>
        <taxon>Magnoliopsida</taxon>
        <taxon>Liliopsida</taxon>
        <taxon>Poales</taxon>
        <taxon>Poaceae</taxon>
        <taxon>PACMAD clade</taxon>
        <taxon>Arundinoideae</taxon>
        <taxon>Arundineae</taxon>
        <taxon>Arundo</taxon>
    </lineage>
</organism>
<accession>A0A0A9F6G8</accession>
<dbReference type="AlphaFoldDB" id="A0A0A9F6G8"/>
<dbReference type="EMBL" id="GBRH01191087">
    <property type="protein sequence ID" value="JAE06809.1"/>
    <property type="molecule type" value="Transcribed_RNA"/>
</dbReference>
<evidence type="ECO:0000313" key="1">
    <source>
        <dbReference type="EMBL" id="JAE06809.1"/>
    </source>
</evidence>
<proteinExistence type="predicted"/>